<name>A0A5C5YLS6_9BACT</name>
<dbReference type="PANTHER" id="PTHR12526:SF630">
    <property type="entry name" value="GLYCOSYLTRANSFERASE"/>
    <property type="match status" value="1"/>
</dbReference>
<feature type="domain" description="Glycosyl transferase family 1" evidence="2">
    <location>
        <begin position="185"/>
        <end position="347"/>
    </location>
</feature>
<keyword evidence="4" id="KW-0328">Glycosyltransferase</keyword>
<keyword evidence="5" id="KW-1185">Reference proteome</keyword>
<dbReference type="Gene3D" id="3.40.50.2000">
    <property type="entry name" value="Glycogen Phosphorylase B"/>
    <property type="match status" value="2"/>
</dbReference>
<dbReference type="EC" id="2.4.-.-" evidence="4"/>
<evidence type="ECO:0000259" key="2">
    <source>
        <dbReference type="Pfam" id="PF00534"/>
    </source>
</evidence>
<keyword evidence="4" id="KW-0808">Transferase</keyword>
<dbReference type="RefSeq" id="WP_231956443.1">
    <property type="nucleotide sequence ID" value="NZ_SJPO01000006.1"/>
</dbReference>
<feature type="domain" description="Glycosyltransferase subfamily 4-like N-terminal" evidence="3">
    <location>
        <begin position="19"/>
        <end position="174"/>
    </location>
</feature>
<dbReference type="Pfam" id="PF13439">
    <property type="entry name" value="Glyco_transf_4"/>
    <property type="match status" value="1"/>
</dbReference>
<dbReference type="AlphaFoldDB" id="A0A5C5YLS6"/>
<accession>A0A5C5YLS6</accession>
<dbReference type="EMBL" id="SJPO01000006">
    <property type="protein sequence ID" value="TWT75913.1"/>
    <property type="molecule type" value="Genomic_DNA"/>
</dbReference>
<dbReference type="PANTHER" id="PTHR12526">
    <property type="entry name" value="GLYCOSYLTRANSFERASE"/>
    <property type="match status" value="1"/>
</dbReference>
<feature type="region of interest" description="Disordered" evidence="1">
    <location>
        <begin position="381"/>
        <end position="410"/>
    </location>
</feature>
<dbReference type="InterPro" id="IPR028098">
    <property type="entry name" value="Glyco_trans_4-like_N"/>
</dbReference>
<dbReference type="GO" id="GO:0016757">
    <property type="term" value="F:glycosyltransferase activity"/>
    <property type="evidence" value="ECO:0007669"/>
    <property type="project" value="UniProtKB-KW"/>
</dbReference>
<organism evidence="4 5">
    <name type="scientific">Posidoniimonas polymericola</name>
    <dbReference type="NCBI Taxonomy" id="2528002"/>
    <lineage>
        <taxon>Bacteria</taxon>
        <taxon>Pseudomonadati</taxon>
        <taxon>Planctomycetota</taxon>
        <taxon>Planctomycetia</taxon>
        <taxon>Pirellulales</taxon>
        <taxon>Lacipirellulaceae</taxon>
        <taxon>Posidoniimonas</taxon>
    </lineage>
</organism>
<protein>
    <submittedName>
        <fullName evidence="4">Putative glycosyltransferase EpsF</fullName>
        <ecNumber evidence="4">2.4.-.-</ecNumber>
    </submittedName>
</protein>
<dbReference type="Proteomes" id="UP000318478">
    <property type="component" value="Unassembled WGS sequence"/>
</dbReference>
<sequence length="410" mass="43213">MTNPPRPMRVMFLQTSMPVGGAEVLLVNLVRGLERERFAPEVVCLKEPGPLGEQLAAELPVHSGLLGSKYDLTILPRLASLMRDRQIDGVVTVGAGDKMFWGRLAAKVAGVPVIASALHSTGWPDGVGRLNRMLTPLTDAFIACAKPHGEHLISGERFPAAKVHVIPNGVDTDRFSPSAEPLAARTELGIDPTAPVVGILAALRPEKNHEMFLHAAAKVREEIPEARFLIIGDGPRRGELESLRTRLGLSEAVTFLGSRSDIPGVLAAIDVLALTSHNEANPVSILEAMACGKPVVATDVGSVGETVIPGQTGALCPAGDPDAFAAALVELLDNPLHARQLGAAGRELVVADWSLQAMIDGYQRLLSGLLEQKTGRVLPASERSDLPAVAAGEPSEPVDAPAGELENCLS</sequence>
<proteinExistence type="predicted"/>
<reference evidence="4 5" key="1">
    <citation type="submission" date="2019-02" db="EMBL/GenBank/DDBJ databases">
        <title>Deep-cultivation of Planctomycetes and their phenomic and genomic characterization uncovers novel biology.</title>
        <authorList>
            <person name="Wiegand S."/>
            <person name="Jogler M."/>
            <person name="Boedeker C."/>
            <person name="Pinto D."/>
            <person name="Vollmers J."/>
            <person name="Rivas-Marin E."/>
            <person name="Kohn T."/>
            <person name="Peeters S.H."/>
            <person name="Heuer A."/>
            <person name="Rast P."/>
            <person name="Oberbeckmann S."/>
            <person name="Bunk B."/>
            <person name="Jeske O."/>
            <person name="Meyerdierks A."/>
            <person name="Storesund J.E."/>
            <person name="Kallscheuer N."/>
            <person name="Luecker S."/>
            <person name="Lage O.M."/>
            <person name="Pohl T."/>
            <person name="Merkel B.J."/>
            <person name="Hornburger P."/>
            <person name="Mueller R.-W."/>
            <person name="Bruemmer F."/>
            <person name="Labrenz M."/>
            <person name="Spormann A.M."/>
            <person name="Op Den Camp H."/>
            <person name="Overmann J."/>
            <person name="Amann R."/>
            <person name="Jetten M.S.M."/>
            <person name="Mascher T."/>
            <person name="Medema M.H."/>
            <person name="Devos D.P."/>
            <person name="Kaster A.-K."/>
            <person name="Ovreas L."/>
            <person name="Rohde M."/>
            <person name="Galperin M.Y."/>
            <person name="Jogler C."/>
        </authorList>
    </citation>
    <scope>NUCLEOTIDE SEQUENCE [LARGE SCALE GENOMIC DNA]</scope>
    <source>
        <strain evidence="4 5">Pla123a</strain>
    </source>
</reference>
<gene>
    <name evidence="4" type="primary">epsF_1</name>
    <name evidence="4" type="ORF">Pla123a_26970</name>
</gene>
<evidence type="ECO:0000313" key="5">
    <source>
        <dbReference type="Proteomes" id="UP000318478"/>
    </source>
</evidence>
<evidence type="ECO:0000256" key="1">
    <source>
        <dbReference type="SAM" id="MobiDB-lite"/>
    </source>
</evidence>
<dbReference type="InterPro" id="IPR001296">
    <property type="entry name" value="Glyco_trans_1"/>
</dbReference>
<evidence type="ECO:0000259" key="3">
    <source>
        <dbReference type="Pfam" id="PF13439"/>
    </source>
</evidence>
<dbReference type="SUPFAM" id="SSF53756">
    <property type="entry name" value="UDP-Glycosyltransferase/glycogen phosphorylase"/>
    <property type="match status" value="1"/>
</dbReference>
<dbReference type="Pfam" id="PF00534">
    <property type="entry name" value="Glycos_transf_1"/>
    <property type="match status" value="1"/>
</dbReference>
<comment type="caution">
    <text evidence="4">The sequence shown here is derived from an EMBL/GenBank/DDBJ whole genome shotgun (WGS) entry which is preliminary data.</text>
</comment>
<evidence type="ECO:0000313" key="4">
    <source>
        <dbReference type="EMBL" id="TWT75913.1"/>
    </source>
</evidence>